<name>A0A9W5ZUM4_ASPNG</name>
<protein>
    <recommendedName>
        <fullName evidence="4">SGNH hydrolase-type esterase domain-containing protein</fullName>
    </recommendedName>
</protein>
<dbReference type="AlphaFoldDB" id="A0A9W5ZUM4"/>
<dbReference type="PANTHER" id="PTHR30383">
    <property type="entry name" value="THIOESTERASE 1/PROTEASE 1/LYSOPHOSPHOLIPASE L1"/>
    <property type="match status" value="1"/>
</dbReference>
<dbReference type="InterPro" id="IPR001087">
    <property type="entry name" value="GDSL"/>
</dbReference>
<evidence type="ECO:0000313" key="3">
    <source>
        <dbReference type="Proteomes" id="UP001144191"/>
    </source>
</evidence>
<dbReference type="Pfam" id="PF00657">
    <property type="entry name" value="Lipase_GDSL"/>
    <property type="match status" value="1"/>
</dbReference>
<dbReference type="Gene3D" id="3.40.50.1110">
    <property type="entry name" value="SGNH hydrolase"/>
    <property type="match status" value="1"/>
</dbReference>
<evidence type="ECO:0008006" key="4">
    <source>
        <dbReference type="Google" id="ProtNLM"/>
    </source>
</evidence>
<gene>
    <name evidence="2" type="ORF">AnigIFM63604_003067</name>
</gene>
<reference evidence="2" key="1">
    <citation type="submission" date="2022-07" db="EMBL/GenBank/DDBJ databases">
        <title>Taxonomy of Aspergillus series Nigri: significant species reduction supported by multi-species coalescent approaches.</title>
        <authorList>
            <person name="Bian C."/>
            <person name="Kusuya Y."/>
            <person name="Sklenar F."/>
            <person name="D'hooge E."/>
            <person name="Yaguchi T."/>
            <person name="Takahashi H."/>
            <person name="Hubka V."/>
        </authorList>
    </citation>
    <scope>NUCLEOTIDE SEQUENCE</scope>
    <source>
        <strain evidence="2">IFM 63604</strain>
    </source>
</reference>
<evidence type="ECO:0000313" key="2">
    <source>
        <dbReference type="EMBL" id="GLA48037.1"/>
    </source>
</evidence>
<evidence type="ECO:0000256" key="1">
    <source>
        <dbReference type="SAM" id="MobiDB-lite"/>
    </source>
</evidence>
<dbReference type="Proteomes" id="UP001144191">
    <property type="component" value="Unassembled WGS sequence"/>
</dbReference>
<dbReference type="InterPro" id="IPR051532">
    <property type="entry name" value="Ester_Hydrolysis_Enzymes"/>
</dbReference>
<dbReference type="InterPro" id="IPR036514">
    <property type="entry name" value="SGNH_hydro_sf"/>
</dbReference>
<organism evidence="2 3">
    <name type="scientific">Aspergillus niger</name>
    <dbReference type="NCBI Taxonomy" id="5061"/>
    <lineage>
        <taxon>Eukaryota</taxon>
        <taxon>Fungi</taxon>
        <taxon>Dikarya</taxon>
        <taxon>Ascomycota</taxon>
        <taxon>Pezizomycotina</taxon>
        <taxon>Eurotiomycetes</taxon>
        <taxon>Eurotiomycetidae</taxon>
        <taxon>Eurotiales</taxon>
        <taxon>Aspergillaceae</taxon>
        <taxon>Aspergillus</taxon>
        <taxon>Aspergillus subgen. Circumdati</taxon>
    </lineage>
</organism>
<dbReference type="EMBL" id="BRPB01000017">
    <property type="protein sequence ID" value="GLA48037.1"/>
    <property type="molecule type" value="Genomic_DNA"/>
</dbReference>
<dbReference type="GO" id="GO:0004622">
    <property type="term" value="F:phosphatidylcholine lysophospholipase activity"/>
    <property type="evidence" value="ECO:0007669"/>
    <property type="project" value="TreeGrafter"/>
</dbReference>
<accession>A0A9W5ZUM4</accession>
<dbReference type="PANTHER" id="PTHR30383:SF2">
    <property type="entry name" value="CELLULOSE-BINDING PROTEIN"/>
    <property type="match status" value="1"/>
</dbReference>
<proteinExistence type="predicted"/>
<feature type="region of interest" description="Disordered" evidence="1">
    <location>
        <begin position="187"/>
        <end position="210"/>
    </location>
</feature>
<dbReference type="CDD" id="cd01833">
    <property type="entry name" value="XynB_like"/>
    <property type="match status" value="1"/>
</dbReference>
<comment type="caution">
    <text evidence="2">The sequence shown here is derived from an EMBL/GenBank/DDBJ whole genome shotgun (WGS) entry which is preliminary data.</text>
</comment>
<dbReference type="SUPFAM" id="SSF52266">
    <property type="entry name" value="SGNH hydrolase"/>
    <property type="match status" value="1"/>
</dbReference>
<sequence>MKYAPDFESLPNEPSTYNRQFKMSGPLGSRSWWLPSPARRGLFCYLHVYLAALYTLAPVVHSAVAVEPGAFGQLSQLANNPPFPWASTNEDSGTLTPVMNPMQLGDGKEEQDTLQMMAFMNDASKTDSTSTSTSKDTMHDHSTLRVMIVGDSMSQGKEGDYTWRYRIWEWFRAQHIAVQLVGPYTGTAPSEPQAHGEHQTTLGQPKTSGGYAPDVSPDFDRHHFAVWGRTAAIDKDLIFDVLSAHQADLILLMLGFNDMAWFQSDASGTLDSIRTLVINARAANPNLKFAIANVPQRSLIPGREDIPFNTNIYNALLRNAIPAWSTADSPIHLVELQENYDCGPDSCPAGYDGLHPNVVGEYQIARAFSLTLVKDYGIGGSPLIIPDNIPERPPSLSFNF</sequence>